<dbReference type="PROSITE" id="PS50931">
    <property type="entry name" value="HTH_LYSR"/>
    <property type="match status" value="1"/>
</dbReference>
<dbReference type="EMBL" id="NPKH01000028">
    <property type="protein sequence ID" value="PAP93130.1"/>
    <property type="molecule type" value="Genomic_DNA"/>
</dbReference>
<dbReference type="GO" id="GO:0006351">
    <property type="term" value="P:DNA-templated transcription"/>
    <property type="evidence" value="ECO:0007669"/>
    <property type="project" value="TreeGrafter"/>
</dbReference>
<keyword evidence="2" id="KW-0805">Transcription regulation</keyword>
<accession>A0A271KBS8</accession>
<gene>
    <name evidence="6" type="ORF">CIT31_23790</name>
</gene>
<dbReference type="Gene3D" id="1.10.10.10">
    <property type="entry name" value="Winged helix-like DNA-binding domain superfamily/Winged helix DNA-binding domain"/>
    <property type="match status" value="1"/>
</dbReference>
<dbReference type="InterPro" id="IPR005119">
    <property type="entry name" value="LysR_subst-bd"/>
</dbReference>
<feature type="domain" description="HTH lysR-type" evidence="5">
    <location>
        <begin position="55"/>
        <end position="112"/>
    </location>
</feature>
<evidence type="ECO:0000256" key="3">
    <source>
        <dbReference type="ARBA" id="ARBA00023125"/>
    </source>
</evidence>
<dbReference type="CDD" id="cd08422">
    <property type="entry name" value="PBP2_CrgA_like"/>
    <property type="match status" value="1"/>
</dbReference>
<dbReference type="OrthoDB" id="9796526at2"/>
<proteinExistence type="inferred from homology"/>
<sequence>MVTPTVRPEIAEPTSAVLCIAVLHFTRLSLVPVLCGRQQQGCGASMQGCITSAMFDWSDLRYFLAVARHGSTLAASRALGVNQSTVHRRIAELERRIGGPLMLRYPAGYRLTEFGEALLPAAEAIETSVMALERRIVAYRSDLAGTIRLTVPEPLVSRIVGSTLLDMFHARYPALRIEFVMSDRYLDLSKGEADIALRSGEPADETLIGRKIADSIWAVYGSRSYVQQHGAPQRIEDVGRHAIVGFDGMLINHRAAKWLAAIAPGANIAARNNSVLGVLHAVKSGIGIAPLPTTIADMDDDLVRILPPVPELTRGWYLLTHPELRQTPRIRAFFDFVVEKLDMVRPILIG</sequence>
<comment type="similarity">
    <text evidence="1">Belongs to the LysR transcriptional regulatory family.</text>
</comment>
<dbReference type="InterPro" id="IPR036390">
    <property type="entry name" value="WH_DNA-bd_sf"/>
</dbReference>
<dbReference type="GO" id="GO:0003700">
    <property type="term" value="F:DNA-binding transcription factor activity"/>
    <property type="evidence" value="ECO:0007669"/>
    <property type="project" value="InterPro"/>
</dbReference>
<keyword evidence="7" id="KW-1185">Reference proteome</keyword>
<name>A0A271KBS8_9HYPH</name>
<dbReference type="PANTHER" id="PTHR30537:SF3">
    <property type="entry name" value="TRANSCRIPTIONAL REGULATORY PROTEIN"/>
    <property type="match status" value="1"/>
</dbReference>
<reference evidence="6 7" key="1">
    <citation type="submission" date="2017-08" db="EMBL/GenBank/DDBJ databases">
        <title>Mesorhizobium wenxinae sp. nov., a novel rhizobial species isolated from root nodules of chickpea (Cicer arietinum L.).</title>
        <authorList>
            <person name="Zhang J."/>
        </authorList>
    </citation>
    <scope>NUCLEOTIDE SEQUENCE [LARGE SCALE GENOMIC DNA]</scope>
    <source>
        <strain evidence="7">WYCCWR 10019</strain>
    </source>
</reference>
<dbReference type="PANTHER" id="PTHR30537">
    <property type="entry name" value="HTH-TYPE TRANSCRIPTIONAL REGULATOR"/>
    <property type="match status" value="1"/>
</dbReference>
<protein>
    <recommendedName>
        <fullName evidence="5">HTH lysR-type domain-containing protein</fullName>
    </recommendedName>
</protein>
<dbReference type="GO" id="GO:0043565">
    <property type="term" value="F:sequence-specific DNA binding"/>
    <property type="evidence" value="ECO:0007669"/>
    <property type="project" value="TreeGrafter"/>
</dbReference>
<evidence type="ECO:0000259" key="5">
    <source>
        <dbReference type="PROSITE" id="PS50931"/>
    </source>
</evidence>
<dbReference type="InterPro" id="IPR036388">
    <property type="entry name" value="WH-like_DNA-bd_sf"/>
</dbReference>
<comment type="caution">
    <text evidence="6">The sequence shown here is derived from an EMBL/GenBank/DDBJ whole genome shotgun (WGS) entry which is preliminary data.</text>
</comment>
<evidence type="ECO:0000313" key="6">
    <source>
        <dbReference type="EMBL" id="PAP93130.1"/>
    </source>
</evidence>
<dbReference type="Gene3D" id="3.40.190.290">
    <property type="match status" value="1"/>
</dbReference>
<dbReference type="AlphaFoldDB" id="A0A271KBS8"/>
<dbReference type="SUPFAM" id="SSF53850">
    <property type="entry name" value="Periplasmic binding protein-like II"/>
    <property type="match status" value="1"/>
</dbReference>
<evidence type="ECO:0000256" key="2">
    <source>
        <dbReference type="ARBA" id="ARBA00023015"/>
    </source>
</evidence>
<keyword evidence="4" id="KW-0804">Transcription</keyword>
<evidence type="ECO:0000256" key="1">
    <source>
        <dbReference type="ARBA" id="ARBA00009437"/>
    </source>
</evidence>
<dbReference type="InterPro" id="IPR000847">
    <property type="entry name" value="LysR_HTH_N"/>
</dbReference>
<dbReference type="InterPro" id="IPR058163">
    <property type="entry name" value="LysR-type_TF_proteobact-type"/>
</dbReference>
<keyword evidence="3" id="KW-0238">DNA-binding</keyword>
<organism evidence="6 7">
    <name type="scientific">Mesorhizobium wenxiniae</name>
    <dbReference type="NCBI Taxonomy" id="2014805"/>
    <lineage>
        <taxon>Bacteria</taxon>
        <taxon>Pseudomonadati</taxon>
        <taxon>Pseudomonadota</taxon>
        <taxon>Alphaproteobacteria</taxon>
        <taxon>Hyphomicrobiales</taxon>
        <taxon>Phyllobacteriaceae</taxon>
        <taxon>Mesorhizobium</taxon>
    </lineage>
</organism>
<dbReference type="Pfam" id="PF03466">
    <property type="entry name" value="LysR_substrate"/>
    <property type="match status" value="1"/>
</dbReference>
<dbReference type="SUPFAM" id="SSF46785">
    <property type="entry name" value="Winged helix' DNA-binding domain"/>
    <property type="match status" value="1"/>
</dbReference>
<evidence type="ECO:0000256" key="4">
    <source>
        <dbReference type="ARBA" id="ARBA00023163"/>
    </source>
</evidence>
<dbReference type="Pfam" id="PF00126">
    <property type="entry name" value="HTH_1"/>
    <property type="match status" value="1"/>
</dbReference>
<evidence type="ECO:0000313" key="7">
    <source>
        <dbReference type="Proteomes" id="UP000215931"/>
    </source>
</evidence>
<dbReference type="Proteomes" id="UP000215931">
    <property type="component" value="Unassembled WGS sequence"/>
</dbReference>